<dbReference type="PROSITE" id="PS51257">
    <property type="entry name" value="PROKAR_LIPOPROTEIN"/>
    <property type="match status" value="1"/>
</dbReference>
<dbReference type="Pfam" id="PF11751">
    <property type="entry name" value="PorP_SprF"/>
    <property type="match status" value="1"/>
</dbReference>
<accession>A0A7G5XG93</accession>
<gene>
    <name evidence="2" type="ORF">H4075_20950</name>
</gene>
<organism evidence="2 3">
    <name type="scientific">Lacibacter sediminis</name>
    <dbReference type="NCBI Taxonomy" id="2760713"/>
    <lineage>
        <taxon>Bacteria</taxon>
        <taxon>Pseudomonadati</taxon>
        <taxon>Bacteroidota</taxon>
        <taxon>Chitinophagia</taxon>
        <taxon>Chitinophagales</taxon>
        <taxon>Chitinophagaceae</taxon>
        <taxon>Lacibacter</taxon>
    </lineage>
</organism>
<sequence>MKNKFITQHGLLTACLLMLGMLQSVAQTDPHFTQNYTYPMYTNPAMTGGSDGDYRVSAIYRNQWGSVTNPYSTAGLSFDTRTSKNIAVGVNLMNQKAGDGGFNYFNAYGSVAYTGVKFGADNNHRLVLAIQAGLINRKVDQSKFKWGDQWNPITGYNAGNSTNESFANTNSTTFDAGAGALYYDATPDKKTNAFAGLSVFHINRPKDPIISSGSVALNTIPLRYVLHGGLSFNLSERTSIVPHVLYMQQGTAMEAMIGTYVQLNVNEETDFMFGGYYRLKDAIAPFVGVDWRNFIVGLSYDVNASKLGSMTRNVNSFELSLSYIKRSGTRSIFDWIRCPRL</sequence>
<keyword evidence="1" id="KW-0732">Signal</keyword>
<dbReference type="NCBIfam" id="TIGR03519">
    <property type="entry name" value="T9SS_PorP_fam"/>
    <property type="match status" value="1"/>
</dbReference>
<protein>
    <submittedName>
        <fullName evidence="2">PorP/SprF family type IX secretion system membrane protein</fullName>
    </submittedName>
</protein>
<keyword evidence="3" id="KW-1185">Reference proteome</keyword>
<reference evidence="3" key="1">
    <citation type="submission" date="2020-08" db="EMBL/GenBank/DDBJ databases">
        <title>Lacibacter sp. S13-6-6 genome sequencing.</title>
        <authorList>
            <person name="Jin L."/>
        </authorList>
    </citation>
    <scope>NUCLEOTIDE SEQUENCE [LARGE SCALE GENOMIC DNA]</scope>
    <source>
        <strain evidence="3">S13-6-6</strain>
    </source>
</reference>
<dbReference type="InterPro" id="IPR019861">
    <property type="entry name" value="PorP/SprF_Bacteroidetes"/>
</dbReference>
<feature type="signal peptide" evidence="1">
    <location>
        <begin position="1"/>
        <end position="26"/>
    </location>
</feature>
<evidence type="ECO:0000313" key="3">
    <source>
        <dbReference type="Proteomes" id="UP000515344"/>
    </source>
</evidence>
<feature type="chain" id="PRO_5028809689" evidence="1">
    <location>
        <begin position="27"/>
        <end position="341"/>
    </location>
</feature>
<name>A0A7G5XG93_9BACT</name>
<evidence type="ECO:0000313" key="2">
    <source>
        <dbReference type="EMBL" id="QNA44496.1"/>
    </source>
</evidence>
<dbReference type="Proteomes" id="UP000515344">
    <property type="component" value="Chromosome"/>
</dbReference>
<dbReference type="RefSeq" id="WP_182802758.1">
    <property type="nucleotide sequence ID" value="NZ_CP060007.1"/>
</dbReference>
<proteinExistence type="predicted"/>
<dbReference type="KEGG" id="lacs:H4075_20950"/>
<dbReference type="AlphaFoldDB" id="A0A7G5XG93"/>
<dbReference type="EMBL" id="CP060007">
    <property type="protein sequence ID" value="QNA44496.1"/>
    <property type="molecule type" value="Genomic_DNA"/>
</dbReference>
<evidence type="ECO:0000256" key="1">
    <source>
        <dbReference type="SAM" id="SignalP"/>
    </source>
</evidence>